<feature type="compositionally biased region" description="Acidic residues" evidence="6">
    <location>
        <begin position="595"/>
        <end position="605"/>
    </location>
</feature>
<proteinExistence type="predicted"/>
<dbReference type="Pfam" id="PF05140">
    <property type="entry name" value="ResB"/>
    <property type="match status" value="1"/>
</dbReference>
<feature type="region of interest" description="Disordered" evidence="6">
    <location>
        <begin position="564"/>
        <end position="622"/>
    </location>
</feature>
<sequence length="622" mass="66631">MSDTTDSNGTSGSNGAGDTDGTAGTDGTSGTGSADVTARTGSSAATDSGSAEEATEAAAQSQLSTAPVEEAPSGPKLSLFGWLRWFWRQLTSMRVALLLLLLLSLASVPGSLIPQRNASPFRVAEFLQNNPKLGPVYDRLQLFDVYSSVWFSAIYLLLFVSLIGCIVPRTWQFVGQLRAKPPKAPSRLKRMPAYTTWRTEAEPAEVLGGARKLLRGSRFRVADGEGSVSAEKGYLRELGNLCFHLALIVMLVAFAVGQLWSVEGGKLVVKGGGFANTLTQYDDIKSGALYDYDDLDGFGFTLEEFHSSFEESGPERGTPRDFRADISYWEGADGPEKKASIEVNEPLTVGSSKVYLLGHGYAPVVTVKDGKGDVAFRGPVPFLPQDGDPNLTSQGVVKVTDYQDAKGKKEQLGFVGIFTPTYGIDEVRGPHSTFPGMKYPAIFLSAYRGNLGIDTGLPQSVYQLNQRGMEPFETEDGDILRQSLRPGETMDLPDGAGSLTFERVERWATFQISQKPASGWALGGALVAIGGLAASLFLQRRRVWVRAYAGGDGRTVVEMASLGRSESAKVPEELGTLAERLRAGAAPLPSAPERDADDGPDDTSDHDDSVGPSADDDGPRRS</sequence>
<dbReference type="GO" id="GO:0016020">
    <property type="term" value="C:membrane"/>
    <property type="evidence" value="ECO:0007669"/>
    <property type="project" value="UniProtKB-SubCell"/>
</dbReference>
<dbReference type="GO" id="GO:0017004">
    <property type="term" value="P:cytochrome complex assembly"/>
    <property type="evidence" value="ECO:0007669"/>
    <property type="project" value="UniProtKB-KW"/>
</dbReference>
<keyword evidence="2 7" id="KW-0812">Transmembrane</keyword>
<feature type="compositionally biased region" description="Low complexity" evidence="6">
    <location>
        <begin position="1"/>
        <end position="66"/>
    </location>
</feature>
<organism evidence="9 10">
    <name type="scientific">Streptomyces tardus</name>
    <dbReference type="NCBI Taxonomy" id="2780544"/>
    <lineage>
        <taxon>Bacteria</taxon>
        <taxon>Bacillati</taxon>
        <taxon>Actinomycetota</taxon>
        <taxon>Actinomycetes</taxon>
        <taxon>Kitasatosporales</taxon>
        <taxon>Streptomycetaceae</taxon>
        <taxon>Streptomyces</taxon>
    </lineage>
</organism>
<dbReference type="InterPro" id="IPR023494">
    <property type="entry name" value="Cyt_c_bgen_Ccs1/CcsB/ResB"/>
</dbReference>
<name>A0A949JG30_9ACTN</name>
<dbReference type="EMBL" id="JAELVF020000001">
    <property type="protein sequence ID" value="MBU7598288.1"/>
    <property type="molecule type" value="Genomic_DNA"/>
</dbReference>
<dbReference type="PANTHER" id="PTHR31566">
    <property type="entry name" value="CYTOCHROME C BIOGENESIS PROTEIN CCS1, CHLOROPLASTIC"/>
    <property type="match status" value="1"/>
</dbReference>
<evidence type="ECO:0000313" key="9">
    <source>
        <dbReference type="EMBL" id="MBU7598288.1"/>
    </source>
</evidence>
<protein>
    <submittedName>
        <fullName evidence="9">Cytochrome c biogenesis protein ResB</fullName>
    </submittedName>
</protein>
<evidence type="ECO:0000256" key="6">
    <source>
        <dbReference type="SAM" id="MobiDB-lite"/>
    </source>
</evidence>
<evidence type="ECO:0000256" key="2">
    <source>
        <dbReference type="ARBA" id="ARBA00022692"/>
    </source>
</evidence>
<feature type="transmembrane region" description="Helical" evidence="7">
    <location>
        <begin position="149"/>
        <end position="171"/>
    </location>
</feature>
<keyword evidence="4 7" id="KW-1133">Transmembrane helix</keyword>
<evidence type="ECO:0000259" key="8">
    <source>
        <dbReference type="Pfam" id="PF05140"/>
    </source>
</evidence>
<evidence type="ECO:0000256" key="7">
    <source>
        <dbReference type="SAM" id="Phobius"/>
    </source>
</evidence>
<evidence type="ECO:0000256" key="3">
    <source>
        <dbReference type="ARBA" id="ARBA00022748"/>
    </source>
</evidence>
<evidence type="ECO:0000256" key="1">
    <source>
        <dbReference type="ARBA" id="ARBA00004141"/>
    </source>
</evidence>
<evidence type="ECO:0000313" key="10">
    <source>
        <dbReference type="Proteomes" id="UP000694501"/>
    </source>
</evidence>
<feature type="region of interest" description="Disordered" evidence="6">
    <location>
        <begin position="1"/>
        <end position="73"/>
    </location>
</feature>
<comment type="subcellular location">
    <subcellularLocation>
        <location evidence="1">Membrane</location>
        <topology evidence="1">Multi-pass membrane protein</topology>
    </subcellularLocation>
</comment>
<dbReference type="Proteomes" id="UP000694501">
    <property type="component" value="Unassembled WGS sequence"/>
</dbReference>
<dbReference type="InterPro" id="IPR007816">
    <property type="entry name" value="ResB-like_domain"/>
</dbReference>
<dbReference type="PANTHER" id="PTHR31566:SF0">
    <property type="entry name" value="CYTOCHROME C BIOGENESIS PROTEIN CCS1, CHLOROPLASTIC"/>
    <property type="match status" value="1"/>
</dbReference>
<gene>
    <name evidence="9" type="ORF">JGS22_011850</name>
</gene>
<accession>A0A949JG30</accession>
<feature type="transmembrane region" description="Helical" evidence="7">
    <location>
        <begin position="519"/>
        <end position="538"/>
    </location>
</feature>
<evidence type="ECO:0000256" key="5">
    <source>
        <dbReference type="ARBA" id="ARBA00023136"/>
    </source>
</evidence>
<dbReference type="AlphaFoldDB" id="A0A949JG30"/>
<feature type="transmembrane region" description="Helical" evidence="7">
    <location>
        <begin position="95"/>
        <end position="113"/>
    </location>
</feature>
<feature type="transmembrane region" description="Helical" evidence="7">
    <location>
        <begin position="241"/>
        <end position="260"/>
    </location>
</feature>
<reference evidence="9" key="1">
    <citation type="submission" date="2021-06" db="EMBL/GenBank/DDBJ databases">
        <title>Sequencing of actinobacteria type strains.</title>
        <authorList>
            <person name="Nguyen G.-S."/>
            <person name="Wentzel A."/>
        </authorList>
    </citation>
    <scope>NUCLEOTIDE SEQUENCE</scope>
    <source>
        <strain evidence="9">P38-E01</strain>
    </source>
</reference>
<keyword evidence="10" id="KW-1185">Reference proteome</keyword>
<keyword evidence="3" id="KW-0201">Cytochrome c-type biogenesis</keyword>
<comment type="caution">
    <text evidence="9">The sequence shown here is derived from an EMBL/GenBank/DDBJ whole genome shotgun (WGS) entry which is preliminary data.</text>
</comment>
<evidence type="ECO:0000256" key="4">
    <source>
        <dbReference type="ARBA" id="ARBA00022989"/>
    </source>
</evidence>
<feature type="domain" description="ResB-like" evidence="8">
    <location>
        <begin position="93"/>
        <end position="574"/>
    </location>
</feature>
<keyword evidence="5 7" id="KW-0472">Membrane</keyword>
<dbReference type="RefSeq" id="WP_211041295.1">
    <property type="nucleotide sequence ID" value="NZ_JAELVF020000001.1"/>
</dbReference>